<gene>
    <name evidence="2" type="ORF">WG66_14360</name>
</gene>
<protein>
    <submittedName>
        <fullName evidence="2">Putative retrotransposon nucleocapsid</fullName>
    </submittedName>
</protein>
<name>A0A0W0F9R8_MONRR</name>
<dbReference type="Proteomes" id="UP000054988">
    <property type="component" value="Unassembled WGS sequence"/>
</dbReference>
<feature type="region of interest" description="Disordered" evidence="1">
    <location>
        <begin position="118"/>
        <end position="143"/>
    </location>
</feature>
<dbReference type="AlphaFoldDB" id="A0A0W0F9R8"/>
<evidence type="ECO:0000313" key="2">
    <source>
        <dbReference type="EMBL" id="KTB33032.1"/>
    </source>
</evidence>
<organism evidence="2 3">
    <name type="scientific">Moniliophthora roreri</name>
    <name type="common">Frosty pod rot fungus</name>
    <name type="synonym">Monilia roreri</name>
    <dbReference type="NCBI Taxonomy" id="221103"/>
    <lineage>
        <taxon>Eukaryota</taxon>
        <taxon>Fungi</taxon>
        <taxon>Dikarya</taxon>
        <taxon>Basidiomycota</taxon>
        <taxon>Agaricomycotina</taxon>
        <taxon>Agaricomycetes</taxon>
        <taxon>Agaricomycetidae</taxon>
        <taxon>Agaricales</taxon>
        <taxon>Marasmiineae</taxon>
        <taxon>Marasmiaceae</taxon>
        <taxon>Moniliophthora</taxon>
    </lineage>
</organism>
<evidence type="ECO:0000313" key="3">
    <source>
        <dbReference type="Proteomes" id="UP000054988"/>
    </source>
</evidence>
<evidence type="ECO:0000256" key="1">
    <source>
        <dbReference type="SAM" id="MobiDB-lite"/>
    </source>
</evidence>
<reference evidence="2 3" key="1">
    <citation type="submission" date="2015-12" db="EMBL/GenBank/DDBJ databases">
        <title>Draft genome sequence of Moniliophthora roreri, the causal agent of frosty pod rot of cacao.</title>
        <authorList>
            <person name="Aime M.C."/>
            <person name="Diaz-Valderrama J.R."/>
            <person name="Kijpornyongpan T."/>
            <person name="Phillips-Mora W."/>
        </authorList>
    </citation>
    <scope>NUCLEOTIDE SEQUENCE [LARGE SCALE GENOMIC DNA]</scope>
    <source>
        <strain evidence="2 3">MCA 2952</strain>
    </source>
</reference>
<accession>A0A0W0F9R8</accession>
<feature type="compositionally biased region" description="Basic and acidic residues" evidence="1">
    <location>
        <begin position="74"/>
        <end position="85"/>
    </location>
</feature>
<feature type="region of interest" description="Disordered" evidence="1">
    <location>
        <begin position="1"/>
        <end position="85"/>
    </location>
</feature>
<proteinExistence type="predicted"/>
<comment type="caution">
    <text evidence="2">The sequence shown here is derived from an EMBL/GenBank/DDBJ whole genome shotgun (WGS) entry which is preliminary data.</text>
</comment>
<feature type="compositionally biased region" description="Low complexity" evidence="1">
    <location>
        <begin position="7"/>
        <end position="68"/>
    </location>
</feature>
<dbReference type="EMBL" id="LATX01002192">
    <property type="protein sequence ID" value="KTB33032.1"/>
    <property type="molecule type" value="Genomic_DNA"/>
</dbReference>
<feature type="compositionally biased region" description="Polar residues" evidence="1">
    <location>
        <begin position="134"/>
        <end position="143"/>
    </location>
</feature>
<sequence length="143" mass="14910">MSGSAQSSGLKSGTSSSSRGRNGKGSSSSGNSGSNFNSGKSQSLDQGSLSSSSTAKSKSSSGNQSKLLPSWLEGKLKNRKLTDEEHKCRQENSLCMFCSDKHDINNCAKKKAHNVKDKASRCAASVDKAPLTDKASSSAESKN</sequence>